<feature type="compositionally biased region" description="Low complexity" evidence="1">
    <location>
        <begin position="246"/>
        <end position="266"/>
    </location>
</feature>
<dbReference type="SMART" id="SM00198">
    <property type="entry name" value="SCP"/>
    <property type="match status" value="1"/>
</dbReference>
<dbReference type="SUPFAM" id="SSF55797">
    <property type="entry name" value="PR-1-like"/>
    <property type="match status" value="1"/>
</dbReference>
<dbReference type="PANTHER" id="PTHR10334">
    <property type="entry name" value="CYSTEINE-RICH SECRETORY PROTEIN-RELATED"/>
    <property type="match status" value="1"/>
</dbReference>
<feature type="compositionally biased region" description="Low complexity" evidence="1">
    <location>
        <begin position="156"/>
        <end position="173"/>
    </location>
</feature>
<dbReference type="Proteomes" id="UP000016926">
    <property type="component" value="Unassembled WGS sequence"/>
</dbReference>
<dbReference type="RefSeq" id="XP_016273292.1">
    <property type="nucleotide sequence ID" value="XM_016414611.1"/>
</dbReference>
<keyword evidence="2" id="KW-1133">Transmembrane helix</keyword>
<evidence type="ECO:0000313" key="5">
    <source>
        <dbReference type="Proteomes" id="UP000016926"/>
    </source>
</evidence>
<proteinExistence type="predicted"/>
<dbReference type="InterPro" id="IPR014044">
    <property type="entry name" value="CAP_dom"/>
</dbReference>
<evidence type="ECO:0000256" key="1">
    <source>
        <dbReference type="SAM" id="MobiDB-lite"/>
    </source>
</evidence>
<dbReference type="AlphaFoldDB" id="M7XPN3"/>
<feature type="transmembrane region" description="Helical" evidence="2">
    <location>
        <begin position="128"/>
        <end position="148"/>
    </location>
</feature>
<feature type="region of interest" description="Disordered" evidence="1">
    <location>
        <begin position="74"/>
        <end position="124"/>
    </location>
</feature>
<accession>M7XPN3</accession>
<dbReference type="InterPro" id="IPR035940">
    <property type="entry name" value="CAP_sf"/>
</dbReference>
<gene>
    <name evidence="4" type="ORF">RHTO_00927</name>
</gene>
<keyword evidence="2" id="KW-0812">Transmembrane</keyword>
<dbReference type="eggNOG" id="KOG3017">
    <property type="taxonomic scope" value="Eukaryota"/>
</dbReference>
<feature type="domain" description="SCP" evidence="3">
    <location>
        <begin position="269"/>
        <end position="408"/>
    </location>
</feature>
<evidence type="ECO:0000259" key="3">
    <source>
        <dbReference type="SMART" id="SM00198"/>
    </source>
</evidence>
<organism evidence="4 5">
    <name type="scientific">Rhodotorula toruloides (strain NP11)</name>
    <name type="common">Yeast</name>
    <name type="synonym">Rhodosporidium toruloides</name>
    <dbReference type="NCBI Taxonomy" id="1130832"/>
    <lineage>
        <taxon>Eukaryota</taxon>
        <taxon>Fungi</taxon>
        <taxon>Dikarya</taxon>
        <taxon>Basidiomycota</taxon>
        <taxon>Pucciniomycotina</taxon>
        <taxon>Microbotryomycetes</taxon>
        <taxon>Sporidiobolales</taxon>
        <taxon>Sporidiobolaceae</taxon>
        <taxon>Rhodotorula</taxon>
    </lineage>
</organism>
<feature type="region of interest" description="Disordered" evidence="1">
    <location>
        <begin position="156"/>
        <end position="268"/>
    </location>
</feature>
<reference evidence="4 5" key="1">
    <citation type="journal article" date="2012" name="Nat. Commun.">
        <title>A multi-omic map of the lipid-producing yeast Rhodosporidium toruloides.</title>
        <authorList>
            <person name="Zhu Z."/>
            <person name="Zhang S."/>
            <person name="Liu H."/>
            <person name="Shen H."/>
            <person name="Lin X."/>
            <person name="Yang F."/>
            <person name="Zhou Y.J."/>
            <person name="Jin G."/>
            <person name="Ye M."/>
            <person name="Zou H."/>
            <person name="Zou H."/>
            <person name="Zhao Z.K."/>
        </authorList>
    </citation>
    <scope>NUCLEOTIDE SEQUENCE [LARGE SCALE GENOMIC DNA]</scope>
    <source>
        <strain evidence="4 5">NP11</strain>
    </source>
</reference>
<feature type="compositionally biased region" description="Low complexity" evidence="1">
    <location>
        <begin position="194"/>
        <end position="239"/>
    </location>
</feature>
<dbReference type="PRINTS" id="PR00837">
    <property type="entry name" value="V5TPXLIKE"/>
</dbReference>
<feature type="region of interest" description="Disordered" evidence="1">
    <location>
        <begin position="50"/>
        <end position="69"/>
    </location>
</feature>
<evidence type="ECO:0000256" key="2">
    <source>
        <dbReference type="SAM" id="Phobius"/>
    </source>
</evidence>
<keyword evidence="5" id="KW-1185">Reference proteome</keyword>
<dbReference type="GeneID" id="27364940"/>
<evidence type="ECO:0000313" key="4">
    <source>
        <dbReference type="EMBL" id="EMS22173.1"/>
    </source>
</evidence>
<sequence length="421" mass="44050">MCSFSRLASTSRTRSEVVSLLRRTIRGSSDPAHLAPLLLPLLPHAIARMTSRPRSRSTNTASSALLRPQEEALYSEGKHRWGDEDDSSTSDGNDESDESSDGDEEEKPRRRRRREAQPIQQGSSNSSLVILLAVACIAAIALALFFALRETRGEAGSAAGSSGAAPVTVTVTPPGGGTGGGGGGGSTDSPQGEFDLSTTDDATDSQTASFSSSPASRPSRPALTGAAGSTGASGKPGPTNSGGGNNARPSSSNSASNPSPSSSGGSTDPFASACLAAHNDFRATHHADPLTWNDTLAAAAEKWTKNCVWEHSGGKVGPYGENLFMVGPVDQNAQLDPKPGIGSWNDEEKMYDYNNPGFTHDTGHFTQTIWKATTQLGCYYGKCNGIMQSGQLGGFLVCEYYPAGNIVGDNNKYFRENVLPP</sequence>
<dbReference type="EMBL" id="KB722652">
    <property type="protein sequence ID" value="EMS22173.1"/>
    <property type="molecule type" value="Genomic_DNA"/>
</dbReference>
<keyword evidence="2" id="KW-0472">Membrane</keyword>
<feature type="compositionally biased region" description="Acidic residues" evidence="1">
    <location>
        <begin position="83"/>
        <end position="105"/>
    </location>
</feature>
<dbReference type="Gene3D" id="3.40.33.10">
    <property type="entry name" value="CAP"/>
    <property type="match status" value="1"/>
</dbReference>
<feature type="compositionally biased region" description="Gly residues" evidence="1">
    <location>
        <begin position="174"/>
        <end position="186"/>
    </location>
</feature>
<dbReference type="OrthoDB" id="337038at2759"/>
<dbReference type="InterPro" id="IPR001283">
    <property type="entry name" value="CRISP-related"/>
</dbReference>
<dbReference type="HOGENOM" id="CLU_652376_0_0_1"/>
<protein>
    <submittedName>
        <fullName evidence="4">Extracellular SCP domain protein Pry1</fullName>
    </submittedName>
</protein>
<name>M7XPN3_RHOT1</name>
<dbReference type="Pfam" id="PF00188">
    <property type="entry name" value="CAP"/>
    <property type="match status" value="1"/>
</dbReference>